<evidence type="ECO:0000313" key="2">
    <source>
        <dbReference type="Proteomes" id="UP000886501"/>
    </source>
</evidence>
<dbReference type="Proteomes" id="UP000886501">
    <property type="component" value="Unassembled WGS sequence"/>
</dbReference>
<organism evidence="1 2">
    <name type="scientific">Thelephora ganbajun</name>
    <name type="common">Ganba fungus</name>
    <dbReference type="NCBI Taxonomy" id="370292"/>
    <lineage>
        <taxon>Eukaryota</taxon>
        <taxon>Fungi</taxon>
        <taxon>Dikarya</taxon>
        <taxon>Basidiomycota</taxon>
        <taxon>Agaricomycotina</taxon>
        <taxon>Agaricomycetes</taxon>
        <taxon>Thelephorales</taxon>
        <taxon>Thelephoraceae</taxon>
        <taxon>Thelephora</taxon>
    </lineage>
</organism>
<gene>
    <name evidence="1" type="ORF">BDM02DRAFT_1814795</name>
</gene>
<sequence length="694" mass="75179">MCGVGNDRRPIDPPPIVQLRVIDRGATDPVSSRSSSPDAGGNQYVSSYLQNPYYFMYASLAQPDEDVEIHWFNGGKTRCTAGSVVSSLYHLKDSENRGEDAAFFVFPDLSVRMEGSYRLKLSLFEVVGTSVRHCKSIYSAPFYVYTAKKFPGMEESTQLSCTMADQGIKIRIRKDIRTRRRPLVPAPPQQIGPIEASPTIGRTSQKAEDEPKEKKGRGIRIVRDIKRQKIEKIGEIVSDARDNIAEPGTSHLVPPWPGTTPTPAPAPAIQPPPPEATTPVQNQQPQPQQQVTPTSPTQPPSDHTQYDHRGSYPYEHAAPGPPPAPPSHHYHTPQPGPPAAYGPPPPHYQYGNYGPPPSGWNQPGGYDHYQPPPPVHYPPPQHQPTHHQHPPVPAPGPAPASASGPLPPTAHHPSHGHPPPPAPYRPPPADYSYPPPSNAQTYSSYEHHYTYPPPPMPSQHSYPQQSGYSGPGLPPQPASTQNHPSQDVRASQPVQTQARTHYPQPGPGYGHSPPPAPHSYELPPPPQHHQSQAQHHPQPQHQPQPHQQPQPQHHQAQQQYRHYPPPPPTGYASYNPNPGDTWGVPNSNGYGGHGQGGSGTLPLPPPSSGYQQHPHQTHQSHDGSMGGPDMRGGDRIQLAPLRATQGSPPPPGPLSAISVHSTGSGGDGNAGGRGPHVEGRRNPLSIGSIIDDSH</sequence>
<reference evidence="1" key="2">
    <citation type="journal article" date="2020" name="Nat. Commun.">
        <title>Large-scale genome sequencing of mycorrhizal fungi provides insights into the early evolution of symbiotic traits.</title>
        <authorList>
            <person name="Miyauchi S."/>
            <person name="Kiss E."/>
            <person name="Kuo A."/>
            <person name="Drula E."/>
            <person name="Kohler A."/>
            <person name="Sanchez-Garcia M."/>
            <person name="Morin E."/>
            <person name="Andreopoulos B."/>
            <person name="Barry K.W."/>
            <person name="Bonito G."/>
            <person name="Buee M."/>
            <person name="Carver A."/>
            <person name="Chen C."/>
            <person name="Cichocki N."/>
            <person name="Clum A."/>
            <person name="Culley D."/>
            <person name="Crous P.W."/>
            <person name="Fauchery L."/>
            <person name="Girlanda M."/>
            <person name="Hayes R.D."/>
            <person name="Keri Z."/>
            <person name="LaButti K."/>
            <person name="Lipzen A."/>
            <person name="Lombard V."/>
            <person name="Magnuson J."/>
            <person name="Maillard F."/>
            <person name="Murat C."/>
            <person name="Nolan M."/>
            <person name="Ohm R.A."/>
            <person name="Pangilinan J."/>
            <person name="Pereira M.F."/>
            <person name="Perotto S."/>
            <person name="Peter M."/>
            <person name="Pfister S."/>
            <person name="Riley R."/>
            <person name="Sitrit Y."/>
            <person name="Stielow J.B."/>
            <person name="Szollosi G."/>
            <person name="Zifcakova L."/>
            <person name="Stursova M."/>
            <person name="Spatafora J.W."/>
            <person name="Tedersoo L."/>
            <person name="Vaario L.M."/>
            <person name="Yamada A."/>
            <person name="Yan M."/>
            <person name="Wang P."/>
            <person name="Xu J."/>
            <person name="Bruns T."/>
            <person name="Baldrian P."/>
            <person name="Vilgalys R."/>
            <person name="Dunand C."/>
            <person name="Henrissat B."/>
            <person name="Grigoriev I.V."/>
            <person name="Hibbett D."/>
            <person name="Nagy L.G."/>
            <person name="Martin F.M."/>
        </authorList>
    </citation>
    <scope>NUCLEOTIDE SEQUENCE</scope>
    <source>
        <strain evidence="1">P2</strain>
    </source>
</reference>
<dbReference type="EMBL" id="MU117996">
    <property type="protein sequence ID" value="KAF9649567.1"/>
    <property type="molecule type" value="Genomic_DNA"/>
</dbReference>
<evidence type="ECO:0000313" key="1">
    <source>
        <dbReference type="EMBL" id="KAF9649567.1"/>
    </source>
</evidence>
<protein>
    <submittedName>
        <fullName evidence="1">Uncharacterized protein</fullName>
    </submittedName>
</protein>
<comment type="caution">
    <text evidence="1">The sequence shown here is derived from an EMBL/GenBank/DDBJ whole genome shotgun (WGS) entry which is preliminary data.</text>
</comment>
<name>A0ACB6ZJ35_THEGA</name>
<reference evidence="1" key="1">
    <citation type="submission" date="2019-10" db="EMBL/GenBank/DDBJ databases">
        <authorList>
            <consortium name="DOE Joint Genome Institute"/>
            <person name="Kuo A."/>
            <person name="Miyauchi S."/>
            <person name="Kiss E."/>
            <person name="Drula E."/>
            <person name="Kohler A."/>
            <person name="Sanchez-Garcia M."/>
            <person name="Andreopoulos B."/>
            <person name="Barry K.W."/>
            <person name="Bonito G."/>
            <person name="Buee M."/>
            <person name="Carver A."/>
            <person name="Chen C."/>
            <person name="Cichocki N."/>
            <person name="Clum A."/>
            <person name="Culley D."/>
            <person name="Crous P.W."/>
            <person name="Fauchery L."/>
            <person name="Girlanda M."/>
            <person name="Hayes R."/>
            <person name="Keri Z."/>
            <person name="Labutti K."/>
            <person name="Lipzen A."/>
            <person name="Lombard V."/>
            <person name="Magnuson J."/>
            <person name="Maillard F."/>
            <person name="Morin E."/>
            <person name="Murat C."/>
            <person name="Nolan M."/>
            <person name="Ohm R."/>
            <person name="Pangilinan J."/>
            <person name="Pereira M."/>
            <person name="Perotto S."/>
            <person name="Peter M."/>
            <person name="Riley R."/>
            <person name="Sitrit Y."/>
            <person name="Stielow B."/>
            <person name="Szollosi G."/>
            <person name="Zifcakova L."/>
            <person name="Stursova M."/>
            <person name="Spatafora J.W."/>
            <person name="Tedersoo L."/>
            <person name="Vaario L.-M."/>
            <person name="Yamada A."/>
            <person name="Yan M."/>
            <person name="Wang P."/>
            <person name="Xu J."/>
            <person name="Bruns T."/>
            <person name="Baldrian P."/>
            <person name="Vilgalys R."/>
            <person name="Henrissat B."/>
            <person name="Grigoriev I.V."/>
            <person name="Hibbett D."/>
            <person name="Nagy L.G."/>
            <person name="Martin F.M."/>
        </authorList>
    </citation>
    <scope>NUCLEOTIDE SEQUENCE</scope>
    <source>
        <strain evidence="1">P2</strain>
    </source>
</reference>
<accession>A0ACB6ZJ35</accession>
<proteinExistence type="predicted"/>
<keyword evidence="2" id="KW-1185">Reference proteome</keyword>